<name>A0A8S5S6F5_9CAUD</name>
<protein>
    <submittedName>
        <fullName evidence="2">Uncharacterized protein</fullName>
    </submittedName>
</protein>
<proteinExistence type="predicted"/>
<feature type="region of interest" description="Disordered" evidence="1">
    <location>
        <begin position="133"/>
        <end position="184"/>
    </location>
</feature>
<evidence type="ECO:0000256" key="1">
    <source>
        <dbReference type="SAM" id="MobiDB-lite"/>
    </source>
</evidence>
<dbReference type="EMBL" id="BK032541">
    <property type="protein sequence ID" value="DAF46628.1"/>
    <property type="molecule type" value="Genomic_DNA"/>
</dbReference>
<accession>A0A8S5S6F5</accession>
<organism evidence="2">
    <name type="scientific">Siphoviridae sp. ctqwY3</name>
    <dbReference type="NCBI Taxonomy" id="2827951"/>
    <lineage>
        <taxon>Viruses</taxon>
        <taxon>Duplodnaviria</taxon>
        <taxon>Heunggongvirae</taxon>
        <taxon>Uroviricota</taxon>
        <taxon>Caudoviricetes</taxon>
    </lineage>
</organism>
<evidence type="ECO:0000313" key="2">
    <source>
        <dbReference type="EMBL" id="DAF46628.1"/>
    </source>
</evidence>
<sequence length="184" mass="20852">MNIDLTKYLKNKDVKLKNEDFDLDAMSKDLYNGYTRNEDIKPPTDMVSKADYDKLQSDYTALESNYNTTVKTLSDTNSKMARVSLESKLVRKGFKEDQFDEIVKLRNSLYADEKDDQKAVDSIAEKFKNTYFADSKSSNNGTPYTPAPNEGGIQNKGTSGKEGHDIKITRKTSIRDLNVPPVQK</sequence>
<feature type="compositionally biased region" description="Basic and acidic residues" evidence="1">
    <location>
        <begin position="159"/>
        <end position="168"/>
    </location>
</feature>
<reference evidence="2" key="1">
    <citation type="journal article" date="2021" name="Proc. Natl. Acad. Sci. U.S.A.">
        <title>A Catalog of Tens of Thousands of Viruses from Human Metagenomes Reveals Hidden Associations with Chronic Diseases.</title>
        <authorList>
            <person name="Tisza M.J."/>
            <person name="Buck C.B."/>
        </authorList>
    </citation>
    <scope>NUCLEOTIDE SEQUENCE</scope>
    <source>
        <strain evidence="2">CtqwY3</strain>
    </source>
</reference>